<dbReference type="EMBL" id="JAAAID010000743">
    <property type="protein sequence ID" value="KAG0014273.1"/>
    <property type="molecule type" value="Genomic_DNA"/>
</dbReference>
<feature type="region of interest" description="Disordered" evidence="1">
    <location>
        <begin position="1"/>
        <end position="45"/>
    </location>
</feature>
<gene>
    <name evidence="2" type="ORF">BGZ80_010540</name>
</gene>
<name>A0A9P6MVI5_9FUNG</name>
<dbReference type="AlphaFoldDB" id="A0A9P6MVI5"/>
<evidence type="ECO:0000313" key="2">
    <source>
        <dbReference type="EMBL" id="KAG0014273.1"/>
    </source>
</evidence>
<reference evidence="2" key="1">
    <citation type="journal article" date="2020" name="Fungal Divers.">
        <title>Resolving the Mortierellaceae phylogeny through synthesis of multi-gene phylogenetics and phylogenomics.</title>
        <authorList>
            <person name="Vandepol N."/>
            <person name="Liber J."/>
            <person name="Desiro A."/>
            <person name="Na H."/>
            <person name="Kennedy M."/>
            <person name="Barry K."/>
            <person name="Grigoriev I.V."/>
            <person name="Miller A.N."/>
            <person name="O'Donnell K."/>
            <person name="Stajich J.E."/>
            <person name="Bonito G."/>
        </authorList>
    </citation>
    <scope>NUCLEOTIDE SEQUENCE</scope>
    <source>
        <strain evidence="2">NRRL 2769</strain>
    </source>
</reference>
<sequence>MSTATSSVRATALPSPSIPSPNSIAASSNASSLNTPNSIQQPFEDLEQKIIDFKRHWTSSGGHPGPELMFHCQEYLTFSPRSWGFKDRSANEKSPSTGGSNKNEWVVPLTPPSLSGWAVGMQYGHMPG</sequence>
<proteinExistence type="predicted"/>
<organism evidence="2 3">
    <name type="scientific">Entomortierella chlamydospora</name>
    <dbReference type="NCBI Taxonomy" id="101097"/>
    <lineage>
        <taxon>Eukaryota</taxon>
        <taxon>Fungi</taxon>
        <taxon>Fungi incertae sedis</taxon>
        <taxon>Mucoromycota</taxon>
        <taxon>Mortierellomycotina</taxon>
        <taxon>Mortierellomycetes</taxon>
        <taxon>Mortierellales</taxon>
        <taxon>Mortierellaceae</taxon>
        <taxon>Entomortierella</taxon>
    </lineage>
</organism>
<feature type="region of interest" description="Disordered" evidence="1">
    <location>
        <begin position="86"/>
        <end position="107"/>
    </location>
</feature>
<feature type="compositionally biased region" description="Low complexity" evidence="1">
    <location>
        <begin position="12"/>
        <end position="38"/>
    </location>
</feature>
<evidence type="ECO:0000256" key="1">
    <source>
        <dbReference type="SAM" id="MobiDB-lite"/>
    </source>
</evidence>
<dbReference type="Proteomes" id="UP000703661">
    <property type="component" value="Unassembled WGS sequence"/>
</dbReference>
<dbReference type="OrthoDB" id="2383209at2759"/>
<protein>
    <submittedName>
        <fullName evidence="2">Uncharacterized protein</fullName>
    </submittedName>
</protein>
<evidence type="ECO:0000313" key="3">
    <source>
        <dbReference type="Proteomes" id="UP000703661"/>
    </source>
</evidence>
<comment type="caution">
    <text evidence="2">The sequence shown here is derived from an EMBL/GenBank/DDBJ whole genome shotgun (WGS) entry which is preliminary data.</text>
</comment>
<feature type="compositionally biased region" description="Polar residues" evidence="1">
    <location>
        <begin position="92"/>
        <end position="103"/>
    </location>
</feature>
<accession>A0A9P6MVI5</accession>
<keyword evidence="3" id="KW-1185">Reference proteome</keyword>